<keyword evidence="2" id="KW-1185">Reference proteome</keyword>
<gene>
    <name evidence="1" type="ORF">J2Z22_003201</name>
</gene>
<protein>
    <submittedName>
        <fullName evidence="1">Uncharacterized protein</fullName>
    </submittedName>
</protein>
<evidence type="ECO:0000313" key="1">
    <source>
        <dbReference type="EMBL" id="MDT3427638.1"/>
    </source>
</evidence>
<sequence>MPDVFLIGAQAPGGSRLLEIVENIDDQRDDEEINQLNIQQVIQNAEHIEQYYLDGLGLVKDYKLERKYPADGRKNIIEDTELEIDFKVKISGTSAIRNAT</sequence>
<accession>A0ABU3HA02</accession>
<dbReference type="Proteomes" id="UP001248709">
    <property type="component" value="Unassembled WGS sequence"/>
</dbReference>
<comment type="caution">
    <text evidence="1">The sequence shown here is derived from an EMBL/GenBank/DDBJ whole genome shotgun (WGS) entry which is preliminary data.</text>
</comment>
<evidence type="ECO:0000313" key="2">
    <source>
        <dbReference type="Proteomes" id="UP001248709"/>
    </source>
</evidence>
<dbReference type="RefSeq" id="WP_025702223.1">
    <property type="nucleotide sequence ID" value="NZ_JAUSUY010000013.1"/>
</dbReference>
<name>A0ABU3HA02_9BACL</name>
<organism evidence="1 2">
    <name type="scientific">Paenibacillus forsythiae</name>
    <dbReference type="NCBI Taxonomy" id="365616"/>
    <lineage>
        <taxon>Bacteria</taxon>
        <taxon>Bacillati</taxon>
        <taxon>Bacillota</taxon>
        <taxon>Bacilli</taxon>
        <taxon>Bacillales</taxon>
        <taxon>Paenibacillaceae</taxon>
        <taxon>Paenibacillus</taxon>
    </lineage>
</organism>
<reference evidence="1 2" key="1">
    <citation type="submission" date="2023-07" db="EMBL/GenBank/DDBJ databases">
        <title>Genomic Encyclopedia of Type Strains, Phase IV (KMG-IV): sequencing the most valuable type-strain genomes for metagenomic binning, comparative biology and taxonomic classification.</title>
        <authorList>
            <person name="Goeker M."/>
        </authorList>
    </citation>
    <scope>NUCLEOTIDE SEQUENCE [LARGE SCALE GENOMIC DNA]</scope>
    <source>
        <strain evidence="1 2">T98</strain>
    </source>
</reference>
<dbReference type="EMBL" id="JAUSUY010000013">
    <property type="protein sequence ID" value="MDT3427638.1"/>
    <property type="molecule type" value="Genomic_DNA"/>
</dbReference>
<proteinExistence type="predicted"/>